<evidence type="ECO:0000259" key="1">
    <source>
        <dbReference type="Pfam" id="PF16208"/>
    </source>
</evidence>
<dbReference type="Proteomes" id="UP000694421">
    <property type="component" value="Unplaced"/>
</dbReference>
<proteinExistence type="predicted"/>
<dbReference type="Ensembl" id="ENSSMRT00000013720.1">
    <property type="protein sequence ID" value="ENSSMRP00000011764.1"/>
    <property type="gene ID" value="ENSSMRG00000009239.1"/>
</dbReference>
<dbReference type="AlphaFoldDB" id="A0A8D0BZL8"/>
<evidence type="ECO:0000313" key="2">
    <source>
        <dbReference type="Ensembl" id="ENSSMRP00000011764.1"/>
    </source>
</evidence>
<protein>
    <recommendedName>
        <fullName evidence="1">Keratin type II head domain-containing protein</fullName>
    </recommendedName>
</protein>
<dbReference type="Pfam" id="PF16208">
    <property type="entry name" value="Keratin_2_head"/>
    <property type="match status" value="1"/>
</dbReference>
<dbReference type="InterPro" id="IPR032444">
    <property type="entry name" value="Keratin_2_head"/>
</dbReference>
<name>A0A8D0BZL8_SALMN</name>
<evidence type="ECO:0000313" key="3">
    <source>
        <dbReference type="Proteomes" id="UP000694421"/>
    </source>
</evidence>
<organism evidence="2 3">
    <name type="scientific">Salvator merianae</name>
    <name type="common">Argentine black and white tegu</name>
    <name type="synonym">Tupinambis merianae</name>
    <dbReference type="NCBI Taxonomy" id="96440"/>
    <lineage>
        <taxon>Eukaryota</taxon>
        <taxon>Metazoa</taxon>
        <taxon>Chordata</taxon>
        <taxon>Craniata</taxon>
        <taxon>Vertebrata</taxon>
        <taxon>Euteleostomi</taxon>
        <taxon>Lepidosauria</taxon>
        <taxon>Squamata</taxon>
        <taxon>Bifurcata</taxon>
        <taxon>Unidentata</taxon>
        <taxon>Episquamata</taxon>
        <taxon>Laterata</taxon>
        <taxon>Teiioidea</taxon>
        <taxon>Teiidae</taxon>
        <taxon>Salvator</taxon>
    </lineage>
</organism>
<feature type="domain" description="Keratin type II head" evidence="1">
    <location>
        <begin position="17"/>
        <end position="82"/>
    </location>
</feature>
<sequence length="91" mass="9460">MFISRQLNARALNGRRGFSAGSAIVFGGVRSNTFPPSRRNMGGASGSCGFHSKSLYNLGGTKRISQSVIPGGLRCGNGFGSNPTMSHVSPL</sequence>
<accession>A0A8D0BZL8</accession>
<keyword evidence="3" id="KW-1185">Reference proteome</keyword>
<reference evidence="2" key="2">
    <citation type="submission" date="2025-09" db="UniProtKB">
        <authorList>
            <consortium name="Ensembl"/>
        </authorList>
    </citation>
    <scope>IDENTIFICATION</scope>
</reference>
<reference evidence="2" key="1">
    <citation type="submission" date="2025-08" db="UniProtKB">
        <authorList>
            <consortium name="Ensembl"/>
        </authorList>
    </citation>
    <scope>IDENTIFICATION</scope>
</reference>